<feature type="transmembrane region" description="Helical" evidence="1">
    <location>
        <begin position="247"/>
        <end position="266"/>
    </location>
</feature>
<keyword evidence="1" id="KW-1133">Transmembrane helix</keyword>
<feature type="transmembrane region" description="Helical" evidence="1">
    <location>
        <begin position="145"/>
        <end position="170"/>
    </location>
</feature>
<feature type="transmembrane region" description="Helical" evidence="1">
    <location>
        <begin position="528"/>
        <end position="549"/>
    </location>
</feature>
<protein>
    <submittedName>
        <fullName evidence="2">Unannotated protein</fullName>
    </submittedName>
</protein>
<keyword evidence="1" id="KW-0812">Transmembrane</keyword>
<feature type="transmembrane region" description="Helical" evidence="1">
    <location>
        <begin position="63"/>
        <end position="84"/>
    </location>
</feature>
<name>A0A6J7IQ54_9ZZZZ</name>
<gene>
    <name evidence="2" type="ORF">UFOPK3773_00352</name>
</gene>
<feature type="transmembrane region" description="Helical" evidence="1">
    <location>
        <begin position="278"/>
        <end position="301"/>
    </location>
</feature>
<dbReference type="EMBL" id="CAFBNF010000021">
    <property type="protein sequence ID" value="CAB4932845.1"/>
    <property type="molecule type" value="Genomic_DNA"/>
</dbReference>
<sequence length="566" mass="58569">MASATVGLLGPALKPGYVLTYDMVFVPRQSSVPAAWGLADVLPRAVPQDVVLWLLTSLAPGSWWQHLMLVLVVVGGATGVARLLRDEVLWQRCLGALLYVWSAYVVERLVMGSWPLLVAFAALPWAVGQALNVRRGISGAGGRLILLLAVGSLAPSSWALIPLVALPIAVGPGSRAPIARRAAVLAATVALQLPWIVPALTSPVRAASDPGGVAAFALRPEGPWGPLLTALGTGGVWNADAVPASRSTALGVIGALLVIALAALGANRSVAVLGRSGALVLLAVAGVGVMIAVAGATWPIGLGNLLALVPGGGQFRDGQRLLAPLTLLLALVAPLGARRVAGWVVEPLSRRVLVCALLALPVIVLPDAAWGSLGRLAAVEYPSDWKTVADRVAESSAPGDVTVLPWGTFREFDWNEGRTALDPAPRWMARATVVDDTLLVRRRDGTLQRVSGESARAAAIGAAVEAGGPLLPALQRGGIGFVVVERGTAGAVRPSSLAGLHEEFVGTDLILLSVPGTQPWPPVEPWRVALVALAWLLASATLVSALVTASEARRRFSAQRGKAVVP</sequence>
<organism evidence="2">
    <name type="scientific">freshwater metagenome</name>
    <dbReference type="NCBI Taxonomy" id="449393"/>
    <lineage>
        <taxon>unclassified sequences</taxon>
        <taxon>metagenomes</taxon>
        <taxon>ecological metagenomes</taxon>
    </lineage>
</organism>
<dbReference type="AlphaFoldDB" id="A0A6J7IQ54"/>
<accession>A0A6J7IQ54</accession>
<reference evidence="2" key="1">
    <citation type="submission" date="2020-05" db="EMBL/GenBank/DDBJ databases">
        <authorList>
            <person name="Chiriac C."/>
            <person name="Salcher M."/>
            <person name="Ghai R."/>
            <person name="Kavagutti S V."/>
        </authorList>
    </citation>
    <scope>NUCLEOTIDE SEQUENCE</scope>
</reference>
<keyword evidence="1" id="KW-0472">Membrane</keyword>
<feature type="transmembrane region" description="Helical" evidence="1">
    <location>
        <begin position="321"/>
        <end position="340"/>
    </location>
</feature>
<proteinExistence type="predicted"/>
<feature type="transmembrane region" description="Helical" evidence="1">
    <location>
        <begin position="96"/>
        <end position="125"/>
    </location>
</feature>
<evidence type="ECO:0000256" key="1">
    <source>
        <dbReference type="SAM" id="Phobius"/>
    </source>
</evidence>
<evidence type="ECO:0000313" key="2">
    <source>
        <dbReference type="EMBL" id="CAB4932845.1"/>
    </source>
</evidence>
<feature type="transmembrane region" description="Helical" evidence="1">
    <location>
        <begin position="352"/>
        <end position="373"/>
    </location>
</feature>